<feature type="domain" description="Terminase large subunit-like endonuclease" evidence="2">
    <location>
        <begin position="278"/>
        <end position="552"/>
    </location>
</feature>
<dbReference type="InterPro" id="IPR005021">
    <property type="entry name" value="Terminase_largesu-like"/>
</dbReference>
<name>A0A429K225_ACIPI</name>
<dbReference type="Pfam" id="PF20441">
    <property type="entry name" value="TerL_nuclease"/>
    <property type="match status" value="1"/>
</dbReference>
<dbReference type="PANTHER" id="PTHR41287">
    <property type="match status" value="1"/>
</dbReference>
<dbReference type="InterPro" id="IPR046461">
    <property type="entry name" value="TerL_ATPase"/>
</dbReference>
<dbReference type="GO" id="GO:0004519">
    <property type="term" value="F:endonuclease activity"/>
    <property type="evidence" value="ECO:0007669"/>
    <property type="project" value="InterPro"/>
</dbReference>
<organism evidence="3 4">
    <name type="scientific">Acinetobacter pittii</name>
    <name type="common">Acinetobacter genomosp. 3</name>
    <dbReference type="NCBI Taxonomy" id="48296"/>
    <lineage>
        <taxon>Bacteria</taxon>
        <taxon>Pseudomonadati</taxon>
        <taxon>Pseudomonadota</taxon>
        <taxon>Gammaproteobacteria</taxon>
        <taxon>Moraxellales</taxon>
        <taxon>Moraxellaceae</taxon>
        <taxon>Acinetobacter</taxon>
        <taxon>Acinetobacter calcoaceticus/baumannii complex</taxon>
    </lineage>
</organism>
<evidence type="ECO:0000259" key="1">
    <source>
        <dbReference type="Pfam" id="PF03354"/>
    </source>
</evidence>
<dbReference type="AlphaFoldDB" id="A0A429K225"/>
<dbReference type="RefSeq" id="WP_057073638.1">
    <property type="nucleotide sequence ID" value="NZ_BKDB01000010.1"/>
</dbReference>
<gene>
    <name evidence="3" type="ORF">EA752_14760</name>
</gene>
<dbReference type="Pfam" id="PF03354">
    <property type="entry name" value="TerL_ATPase"/>
    <property type="match status" value="1"/>
</dbReference>
<dbReference type="Proteomes" id="UP000271320">
    <property type="component" value="Unassembled WGS sequence"/>
</dbReference>
<reference evidence="3 4" key="1">
    <citation type="submission" date="2018-10" db="EMBL/GenBank/DDBJ databases">
        <title>GWAS and RNA-Seq identify cryptic mechanisms of antimicrobial resistance in Acinetobacter baumannii.</title>
        <authorList>
            <person name="Sahl J.W."/>
        </authorList>
    </citation>
    <scope>NUCLEOTIDE SEQUENCE [LARGE SCALE GENOMIC DNA]</scope>
    <source>
        <strain evidence="3 4">TG41884</strain>
    </source>
</reference>
<evidence type="ECO:0000313" key="3">
    <source>
        <dbReference type="EMBL" id="RSO57876.1"/>
    </source>
</evidence>
<feature type="domain" description="Terminase large subunit-like ATPase" evidence="1">
    <location>
        <begin position="78"/>
        <end position="252"/>
    </location>
</feature>
<accession>A0A429K225</accession>
<dbReference type="Gene3D" id="3.40.50.300">
    <property type="entry name" value="P-loop containing nucleotide triphosphate hydrolases"/>
    <property type="match status" value="1"/>
</dbReference>
<dbReference type="EMBL" id="RFEW01000012">
    <property type="protein sequence ID" value="RSO57876.1"/>
    <property type="molecule type" value="Genomic_DNA"/>
</dbReference>
<evidence type="ECO:0000259" key="2">
    <source>
        <dbReference type="Pfam" id="PF20441"/>
    </source>
</evidence>
<dbReference type="InterPro" id="IPR046462">
    <property type="entry name" value="TerL_nuclease"/>
</dbReference>
<dbReference type="InterPro" id="IPR027417">
    <property type="entry name" value="P-loop_NTPase"/>
</dbReference>
<protein>
    <submittedName>
        <fullName evidence="3">Terminase large subunit</fullName>
    </submittedName>
</protein>
<dbReference type="PANTHER" id="PTHR41287:SF1">
    <property type="entry name" value="PROTEIN YMFN"/>
    <property type="match status" value="1"/>
</dbReference>
<sequence length="580" mass="65172">MSAMLPEWTTACPDWEKRIVRRESLIPCKPLFPEVAELALNTFKQLALVDVVGDFEDEEGNPRPPLISEVTKEWVYDFVASIFGAYDPDRKRRLIREFFLLISKKNTKSTIAAAIMLTALILNDRPSAELIILAPTKEVADNSFGPIRDMIKADPELADMMRLSEHTRTVTHEGTGAILKVVAADSDATAGKKASWILVDELWVFGKRANAESMLREATGGLASRPEGCIIYLTTQSDEIPAGVFKQKLDYARAIRDGRKVNKQFLPLIYEFPLRMLDKRKHYNPNWWYVTNPNLGASVDMDFLQNQWEQVQENGEESIRDFLAKHLNVEIGMNLRADRWAGADFWEKQGTKFELEFLIKKSDCITIGFDGGGLDDLFGMTVLGRDAKDRSIWYLWTKAWVHPIALQRRKEIAPRLRDFEKQGDLVIVKNIGEDVTEAGEIAKKVFDTGKMPEKAFGLDKLGMPALQDGLIDAGIPFESLFAIPQGYMLSGYATTAERKLAEKKLFHADQPLMTWCVGNAKGKRSGNAVIITKQESGVCKIDPVISMFNAVALMSLNQEPNGGRMTDEQFMDAISNPIIV</sequence>
<evidence type="ECO:0000313" key="4">
    <source>
        <dbReference type="Proteomes" id="UP000271320"/>
    </source>
</evidence>
<proteinExistence type="predicted"/>
<comment type="caution">
    <text evidence="3">The sequence shown here is derived from an EMBL/GenBank/DDBJ whole genome shotgun (WGS) entry which is preliminary data.</text>
</comment>